<evidence type="ECO:0000259" key="4">
    <source>
        <dbReference type="PROSITE" id="PS50043"/>
    </source>
</evidence>
<dbReference type="Gene3D" id="1.10.10.10">
    <property type="entry name" value="Winged helix-like DNA-binding domain superfamily/Winged helix DNA-binding domain"/>
    <property type="match status" value="1"/>
</dbReference>
<dbReference type="PANTHER" id="PTHR44688:SF16">
    <property type="entry name" value="DNA-BINDING TRANSCRIPTIONAL ACTIVATOR DEVR_DOSR"/>
    <property type="match status" value="1"/>
</dbReference>
<evidence type="ECO:0000256" key="2">
    <source>
        <dbReference type="ARBA" id="ARBA00023125"/>
    </source>
</evidence>
<dbReference type="Gene3D" id="1.25.40.10">
    <property type="entry name" value="Tetratricopeptide repeat domain"/>
    <property type="match status" value="1"/>
</dbReference>
<evidence type="ECO:0000313" key="5">
    <source>
        <dbReference type="EMBL" id="GAA4697193.1"/>
    </source>
</evidence>
<dbReference type="InterPro" id="IPR059106">
    <property type="entry name" value="WHD_MalT"/>
</dbReference>
<evidence type="ECO:0000256" key="1">
    <source>
        <dbReference type="ARBA" id="ARBA00023015"/>
    </source>
</evidence>
<dbReference type="InterPro" id="IPR016032">
    <property type="entry name" value="Sig_transdc_resp-reg_C-effctor"/>
</dbReference>
<dbReference type="InterPro" id="IPR027417">
    <property type="entry name" value="P-loop_NTPase"/>
</dbReference>
<reference evidence="6" key="1">
    <citation type="journal article" date="2019" name="Int. J. Syst. Evol. Microbiol.">
        <title>The Global Catalogue of Microorganisms (GCM) 10K type strain sequencing project: providing services to taxonomists for standard genome sequencing and annotation.</title>
        <authorList>
            <consortium name="The Broad Institute Genomics Platform"/>
            <consortium name="The Broad Institute Genome Sequencing Center for Infectious Disease"/>
            <person name="Wu L."/>
            <person name="Ma J."/>
        </authorList>
    </citation>
    <scope>NUCLEOTIDE SEQUENCE [LARGE SCALE GENOMIC DNA]</scope>
    <source>
        <strain evidence="6">JCM 18055</strain>
    </source>
</reference>
<organism evidence="5 6">
    <name type="scientific">Pseudonocardia yuanmonensis</name>
    <dbReference type="NCBI Taxonomy" id="1095914"/>
    <lineage>
        <taxon>Bacteria</taxon>
        <taxon>Bacillati</taxon>
        <taxon>Actinomycetota</taxon>
        <taxon>Actinomycetes</taxon>
        <taxon>Pseudonocardiales</taxon>
        <taxon>Pseudonocardiaceae</taxon>
        <taxon>Pseudonocardia</taxon>
    </lineage>
</organism>
<dbReference type="InterPro" id="IPR000792">
    <property type="entry name" value="Tscrpt_reg_LuxR_C"/>
</dbReference>
<evidence type="ECO:0000313" key="6">
    <source>
        <dbReference type="Proteomes" id="UP001500325"/>
    </source>
</evidence>
<gene>
    <name evidence="5" type="ORF">GCM10023215_39190</name>
</gene>
<protein>
    <submittedName>
        <fullName evidence="5">LuxR C-terminal-related transcriptional regulator</fullName>
    </submittedName>
</protein>
<dbReference type="Pfam" id="PF25873">
    <property type="entry name" value="WHD_MalT"/>
    <property type="match status" value="1"/>
</dbReference>
<dbReference type="Proteomes" id="UP001500325">
    <property type="component" value="Unassembled WGS sequence"/>
</dbReference>
<sequence length="905" mass="96361">MTSVPEPKVSVPRLPADTVRRPLLRRELDKICDVGLVCAPAGYGKTLLLAEWAAAARPGWDTAWVHLDSDDDDPRLFWSAVLAALARCPTIPATSVVRTGPGGRGWDLTAAGRPEFGAEVAVALAELDRPVRLVLDDLQELHSPEVLRDVARLLRHRPRTIPVALGSRSDPAIGLQRLRPEGRLVELRTDRLRLDRDEAEALLRAAGVRLLPDQLDRVYRRTDGWPVGLRFAATALAAAPDVEGFLSRFSGEDRAVADYLIGEVLTGLPPSSVELLRRTSVCDEIPMALAVELSGREDAGHVLGDLESRTALVRPHSRRPGTYRLQPLVRGLLLADLHRRSAHRPAALHAAAARWWLQRDRPVTALQHASQADDAALLVDAIARVAVPLLVRGQHGQVRRALRTAGGSAVDPWSSVVEALAADQSGDHPAAVAAARQAHRCWPSDPPAGLTVLGAIADELGGLPQVGHGAGPDEEFSAASGCPLGTEAEALLQVARCAARIRGRRVEDDVRPVRRVLDDVLVPARHAGWDHLLVQSRTTAAAAAVADGDVSAMREHAAHAHALATARRWTSSPAALGAVVLLAHAALLAAEPDQALRLVREALPRAGTAEPRLRFSLLAVRGAATTDLGDHRLALTTLQQARVVLADHEADPVDLALAATAEFDAAIRLGHHAAARSVLSWLAGRCGATGEILLLRARSDVLGGRGEPARVTLQRLVDGGAPTALPSTVVEAQLLRCDLAVRAGDGFAARQALRAAVEMAEAHDLVRPFVHVGPAVRQLLAHQYGSLEVAHTVPGRALALAAGDPEGLDAVLSNREHDVLELLPSLRSLEEIAADLSVSVNTVKTHVRSIYAKLGVGNRRDAVVVGYEHGLMHRTASSALPTAGHTAAPGHARTRFQHDHHGAVG</sequence>
<dbReference type="EMBL" id="BAABIC010000013">
    <property type="protein sequence ID" value="GAA4697193.1"/>
    <property type="molecule type" value="Genomic_DNA"/>
</dbReference>
<dbReference type="PROSITE" id="PS50043">
    <property type="entry name" value="HTH_LUXR_2"/>
    <property type="match status" value="1"/>
</dbReference>
<dbReference type="InterPro" id="IPR011990">
    <property type="entry name" value="TPR-like_helical_dom_sf"/>
</dbReference>
<accession>A0ABP8X170</accession>
<dbReference type="Pfam" id="PF00196">
    <property type="entry name" value="GerE"/>
    <property type="match status" value="1"/>
</dbReference>
<feature type="domain" description="HTH luxR-type" evidence="4">
    <location>
        <begin position="805"/>
        <end position="870"/>
    </location>
</feature>
<dbReference type="SMART" id="SM00421">
    <property type="entry name" value="HTH_LUXR"/>
    <property type="match status" value="1"/>
</dbReference>
<dbReference type="SUPFAM" id="SSF46894">
    <property type="entry name" value="C-terminal effector domain of the bipartite response regulators"/>
    <property type="match status" value="1"/>
</dbReference>
<dbReference type="RefSeq" id="WP_345382060.1">
    <property type="nucleotide sequence ID" value="NZ_BAABIC010000013.1"/>
</dbReference>
<keyword evidence="1" id="KW-0805">Transcription regulation</keyword>
<keyword evidence="3" id="KW-0804">Transcription</keyword>
<comment type="caution">
    <text evidence="5">The sequence shown here is derived from an EMBL/GenBank/DDBJ whole genome shotgun (WGS) entry which is preliminary data.</text>
</comment>
<dbReference type="CDD" id="cd06170">
    <property type="entry name" value="LuxR_C_like"/>
    <property type="match status" value="1"/>
</dbReference>
<dbReference type="SUPFAM" id="SSF52540">
    <property type="entry name" value="P-loop containing nucleoside triphosphate hydrolases"/>
    <property type="match status" value="1"/>
</dbReference>
<keyword evidence="6" id="KW-1185">Reference proteome</keyword>
<proteinExistence type="predicted"/>
<evidence type="ECO:0000256" key="3">
    <source>
        <dbReference type="ARBA" id="ARBA00023163"/>
    </source>
</evidence>
<dbReference type="InterPro" id="IPR036388">
    <property type="entry name" value="WH-like_DNA-bd_sf"/>
</dbReference>
<dbReference type="PANTHER" id="PTHR44688">
    <property type="entry name" value="DNA-BINDING TRANSCRIPTIONAL ACTIVATOR DEVR_DOSR"/>
    <property type="match status" value="1"/>
</dbReference>
<keyword evidence="2" id="KW-0238">DNA-binding</keyword>
<name>A0ABP8X170_9PSEU</name>
<dbReference type="PRINTS" id="PR00038">
    <property type="entry name" value="HTHLUXR"/>
</dbReference>